<evidence type="ECO:0000259" key="1">
    <source>
        <dbReference type="Pfam" id="PF07651"/>
    </source>
</evidence>
<dbReference type="AlphaFoldDB" id="A0A5N6LJN1"/>
<gene>
    <name evidence="2" type="ORF">E3N88_42071</name>
</gene>
<dbReference type="GO" id="GO:0048268">
    <property type="term" value="P:clathrin coat assembly"/>
    <property type="evidence" value="ECO:0007669"/>
    <property type="project" value="InterPro"/>
</dbReference>
<name>A0A5N6LJN1_9ASTR</name>
<dbReference type="EMBL" id="SZYD01000277">
    <property type="protein sequence ID" value="KAD1982851.1"/>
    <property type="molecule type" value="Genomic_DNA"/>
</dbReference>
<accession>A0A5N6LJN1</accession>
<protein>
    <recommendedName>
        <fullName evidence="1">AP180 N-terminal homology (ANTH) domain-containing protein</fullName>
    </recommendedName>
</protein>
<dbReference type="PANTHER" id="PTHR22951:SF19">
    <property type="entry name" value="OS08G0467300 PROTEIN"/>
    <property type="match status" value="1"/>
</dbReference>
<dbReference type="OrthoDB" id="682511at2759"/>
<dbReference type="GO" id="GO:0030136">
    <property type="term" value="C:clathrin-coated vesicle"/>
    <property type="evidence" value="ECO:0007669"/>
    <property type="project" value="InterPro"/>
</dbReference>
<dbReference type="GO" id="GO:0032050">
    <property type="term" value="F:clathrin heavy chain binding"/>
    <property type="evidence" value="ECO:0007669"/>
    <property type="project" value="TreeGrafter"/>
</dbReference>
<sequence length="283" mass="33007">MDSCFGSQYLSSTVSPFYKDGKDTQLDSCVERPNAFAWDHELQNPCGSKYWPFDLSSFKDRNPNLYHHEAFIRAYYRYLNAKASLMSHHIKEKKEGRLRKGIKEKPKQSSMTQDLVWLENLQGLLDMLLEIKPQRDNMMNVLVLEAMDCIVIEIFDIYRRICKGIATIFVRIYSIEKPKAQIALLIMKKAAVQADKLSRYVDFCMDFGVIKASETPKIVHIHEQDIRALEQLINRDSSQQKHDRLIPREQDKSTMCTQDNKHHENRILYGLGSPKMLSYDTHV</sequence>
<evidence type="ECO:0000313" key="2">
    <source>
        <dbReference type="EMBL" id="KAD1982851.1"/>
    </source>
</evidence>
<dbReference type="GO" id="GO:0006900">
    <property type="term" value="P:vesicle budding from membrane"/>
    <property type="evidence" value="ECO:0007669"/>
    <property type="project" value="TreeGrafter"/>
</dbReference>
<feature type="domain" description="AP180 N-terminal homology (ANTH)" evidence="1">
    <location>
        <begin position="59"/>
        <end position="234"/>
    </location>
</feature>
<dbReference type="GO" id="GO:0005545">
    <property type="term" value="F:1-phosphatidylinositol binding"/>
    <property type="evidence" value="ECO:0007669"/>
    <property type="project" value="InterPro"/>
</dbReference>
<dbReference type="PANTHER" id="PTHR22951">
    <property type="entry name" value="CLATHRIN ASSEMBLY PROTEIN"/>
    <property type="match status" value="1"/>
</dbReference>
<organism evidence="2 3">
    <name type="scientific">Mikania micrantha</name>
    <name type="common">bitter vine</name>
    <dbReference type="NCBI Taxonomy" id="192012"/>
    <lineage>
        <taxon>Eukaryota</taxon>
        <taxon>Viridiplantae</taxon>
        <taxon>Streptophyta</taxon>
        <taxon>Embryophyta</taxon>
        <taxon>Tracheophyta</taxon>
        <taxon>Spermatophyta</taxon>
        <taxon>Magnoliopsida</taxon>
        <taxon>eudicotyledons</taxon>
        <taxon>Gunneridae</taxon>
        <taxon>Pentapetalae</taxon>
        <taxon>asterids</taxon>
        <taxon>campanulids</taxon>
        <taxon>Asterales</taxon>
        <taxon>Asteraceae</taxon>
        <taxon>Asteroideae</taxon>
        <taxon>Heliantheae alliance</taxon>
        <taxon>Eupatorieae</taxon>
        <taxon>Mikania</taxon>
    </lineage>
</organism>
<evidence type="ECO:0000313" key="3">
    <source>
        <dbReference type="Proteomes" id="UP000326396"/>
    </source>
</evidence>
<proteinExistence type="predicted"/>
<dbReference type="GO" id="GO:0072583">
    <property type="term" value="P:clathrin-dependent endocytosis"/>
    <property type="evidence" value="ECO:0007669"/>
    <property type="project" value="InterPro"/>
</dbReference>
<dbReference type="InterPro" id="IPR011417">
    <property type="entry name" value="ANTH_dom"/>
</dbReference>
<dbReference type="Proteomes" id="UP000326396">
    <property type="component" value="Unassembled WGS sequence"/>
</dbReference>
<dbReference type="GO" id="GO:0000149">
    <property type="term" value="F:SNARE binding"/>
    <property type="evidence" value="ECO:0007669"/>
    <property type="project" value="TreeGrafter"/>
</dbReference>
<dbReference type="GO" id="GO:0005546">
    <property type="term" value="F:phosphatidylinositol-4,5-bisphosphate binding"/>
    <property type="evidence" value="ECO:0007669"/>
    <property type="project" value="TreeGrafter"/>
</dbReference>
<dbReference type="InterPro" id="IPR014712">
    <property type="entry name" value="ANTH_dom_sf"/>
</dbReference>
<keyword evidence="3" id="KW-1185">Reference proteome</keyword>
<dbReference type="GO" id="GO:0005905">
    <property type="term" value="C:clathrin-coated pit"/>
    <property type="evidence" value="ECO:0007669"/>
    <property type="project" value="TreeGrafter"/>
</dbReference>
<comment type="caution">
    <text evidence="2">The sequence shown here is derived from an EMBL/GenBank/DDBJ whole genome shotgun (WGS) entry which is preliminary data.</text>
</comment>
<dbReference type="Pfam" id="PF07651">
    <property type="entry name" value="ANTH"/>
    <property type="match status" value="1"/>
</dbReference>
<dbReference type="Gene3D" id="1.20.58.150">
    <property type="entry name" value="ANTH domain"/>
    <property type="match status" value="1"/>
</dbReference>
<dbReference type="SUPFAM" id="SSF89009">
    <property type="entry name" value="GAT-like domain"/>
    <property type="match status" value="1"/>
</dbReference>
<dbReference type="InterPro" id="IPR045192">
    <property type="entry name" value="AP180-like"/>
</dbReference>
<reference evidence="2 3" key="1">
    <citation type="submission" date="2019-05" db="EMBL/GenBank/DDBJ databases">
        <title>Mikania micrantha, genome provides insights into the molecular mechanism of rapid growth.</title>
        <authorList>
            <person name="Liu B."/>
        </authorList>
    </citation>
    <scope>NUCLEOTIDE SEQUENCE [LARGE SCALE GENOMIC DNA]</scope>
    <source>
        <strain evidence="2">NLD-2019</strain>
        <tissue evidence="2">Leaf</tissue>
    </source>
</reference>